<dbReference type="GO" id="GO:0035556">
    <property type="term" value="P:intracellular signal transduction"/>
    <property type="evidence" value="ECO:0007669"/>
    <property type="project" value="TreeGrafter"/>
</dbReference>
<feature type="region of interest" description="Disordered" evidence="5">
    <location>
        <begin position="387"/>
        <end position="417"/>
    </location>
</feature>
<dbReference type="InterPro" id="IPR036290">
    <property type="entry name" value="Phe_ZIP_sf"/>
</dbReference>
<dbReference type="Proteomes" id="UP001479290">
    <property type="component" value="Unassembled WGS sequence"/>
</dbReference>
<dbReference type="SMART" id="SM00233">
    <property type="entry name" value="PH"/>
    <property type="match status" value="1"/>
</dbReference>
<evidence type="ECO:0000259" key="6">
    <source>
        <dbReference type="PROSITE" id="PS50001"/>
    </source>
</evidence>
<reference evidence="8 9" key="1">
    <citation type="submission" date="2024-05" db="EMBL/GenBank/DDBJ databases">
        <title>A high-quality chromosomal-level genome assembly of Topmouth culter (Culter alburnus).</title>
        <authorList>
            <person name="Zhao H."/>
        </authorList>
    </citation>
    <scope>NUCLEOTIDE SEQUENCE [LARGE SCALE GENOMIC DNA]</scope>
    <source>
        <strain evidence="8">CATC2023</strain>
        <tissue evidence="8">Muscle</tissue>
    </source>
</reference>
<dbReference type="PROSITE" id="PS50003">
    <property type="entry name" value="PH_DOMAIN"/>
    <property type="match status" value="1"/>
</dbReference>
<dbReference type="InterPro" id="IPR001849">
    <property type="entry name" value="PH_domain"/>
</dbReference>
<evidence type="ECO:0000313" key="8">
    <source>
        <dbReference type="EMBL" id="KAK9975254.1"/>
    </source>
</evidence>
<comment type="caution">
    <text evidence="8">The sequence shown here is derived from an EMBL/GenBank/DDBJ whole genome shotgun (WGS) entry which is preliminary data.</text>
</comment>
<dbReference type="SMART" id="SM00252">
    <property type="entry name" value="SH2"/>
    <property type="match status" value="1"/>
</dbReference>
<dbReference type="InterPro" id="IPR036860">
    <property type="entry name" value="SH2_dom_sf"/>
</dbReference>
<evidence type="ECO:0000313" key="9">
    <source>
        <dbReference type="Proteomes" id="UP001479290"/>
    </source>
</evidence>
<dbReference type="CDD" id="cd01231">
    <property type="entry name" value="PH_SH2B_family"/>
    <property type="match status" value="1"/>
</dbReference>
<dbReference type="CDD" id="cd10412">
    <property type="entry name" value="SH2_SH2B3"/>
    <property type="match status" value="1"/>
</dbReference>
<comment type="similarity">
    <text evidence="1">Belongs to the SH2B adapter family.</text>
</comment>
<dbReference type="InterPro" id="IPR000980">
    <property type="entry name" value="SH2"/>
</dbReference>
<feature type="domain" description="SH2" evidence="6">
    <location>
        <begin position="440"/>
        <end position="538"/>
    </location>
</feature>
<dbReference type="GO" id="GO:0005886">
    <property type="term" value="C:plasma membrane"/>
    <property type="evidence" value="ECO:0007669"/>
    <property type="project" value="TreeGrafter"/>
</dbReference>
<dbReference type="SUPFAM" id="SSF109805">
    <property type="entry name" value="Phenylalanine zipper"/>
    <property type="match status" value="1"/>
</dbReference>
<dbReference type="InterPro" id="IPR015012">
    <property type="entry name" value="Phe_ZIP"/>
</dbReference>
<feature type="compositionally biased region" description="Polar residues" evidence="5">
    <location>
        <begin position="228"/>
        <end position="240"/>
    </location>
</feature>
<dbReference type="PRINTS" id="PR00401">
    <property type="entry name" value="SH2DOMAIN"/>
</dbReference>
<accession>A0AAW2AR78</accession>
<protein>
    <recommendedName>
        <fullName evidence="10">SH2B adapter protein 3</fullName>
    </recommendedName>
</protein>
<evidence type="ECO:0008006" key="10">
    <source>
        <dbReference type="Google" id="ProtNLM"/>
    </source>
</evidence>
<dbReference type="Gene3D" id="6.10.140.110">
    <property type="match status" value="1"/>
</dbReference>
<keyword evidence="2" id="KW-0597">Phosphoprotein</keyword>
<sequence length="662" mass="74772">MNGNTVQQTTSTAPSVSPPCGWREFCELHASTTARELAQHYRRFIKERPVQDVVPPESFSKQFSALFQHHFSCEVAKDAEPTLRPPPPPPLLPMTGRLRITSFSGVLDYRETVRPGVAPLVAVFAPKPDASSIPREQEQLQRCSPTDTTRRTRPHSQEDEHPEQRTGSERYTPPAFPFPSRSEVTHISFRRIRETVCQVFKKSPQLDESSSGYPRDDSVQVGGPSATVECTSQTPPQTAQVPAHRTSKTAMLWERWNPLRTVRRRQETGSICKEGQLRYLEVDDTISDTPPHWLRCRLQVRRTNDHTASERYQLELYDPPKDYKTPKLTVHCSDIKEIRRCNRLEMPDNMNTFVLKVTGHQGSFIFEADNEQQVSSWTTELRECITSRSDSGDGEPFPVSDSLNAAHRGSTEPSGQGSLGFGLTEHAYNKTDHFLSSYPWFHGPISRVRAAYLVQHAGVSGHGNFLVRQSETRRGDYVLTFNYQGRAKHLRLSLTEWGQCRVQHLRFPSVMDMLSHFRNCPIPLECGAACDVMLASYVRVNPTHTGQSSAHGSPVLVPFSRWSSEPSLAHYSPDSCPHSSPAMAQSCLPPSALAALPHRTPPSLPDRPVPVPLRRSESVGRRNLLRHPNPLPPLLPNRDSDYELEPLDRGRKRAIDNQYMFF</sequence>
<dbReference type="PANTHER" id="PTHR10872:SF1">
    <property type="entry name" value="SH2B ADAPTER PROTEIN 3"/>
    <property type="match status" value="1"/>
</dbReference>
<feature type="domain" description="PH" evidence="7">
    <location>
        <begin position="351"/>
        <end position="386"/>
    </location>
</feature>
<keyword evidence="9" id="KW-1185">Reference proteome</keyword>
<feature type="region of interest" description="Disordered" evidence="5">
    <location>
        <begin position="129"/>
        <end position="180"/>
    </location>
</feature>
<dbReference type="Gene3D" id="3.30.505.10">
    <property type="entry name" value="SH2 domain"/>
    <property type="match status" value="1"/>
</dbReference>
<proteinExistence type="inferred from homology"/>
<feature type="region of interest" description="Disordered" evidence="5">
    <location>
        <begin position="597"/>
        <end position="640"/>
    </location>
</feature>
<dbReference type="AlphaFoldDB" id="A0AAW2AR78"/>
<dbReference type="Pfam" id="PF00017">
    <property type="entry name" value="SH2"/>
    <property type="match status" value="1"/>
</dbReference>
<dbReference type="EMBL" id="JAWDJR010000005">
    <property type="protein sequence ID" value="KAK9975254.1"/>
    <property type="molecule type" value="Genomic_DNA"/>
</dbReference>
<keyword evidence="3 4" id="KW-0727">SH2 domain</keyword>
<evidence type="ECO:0000259" key="7">
    <source>
        <dbReference type="PROSITE" id="PS50003"/>
    </source>
</evidence>
<dbReference type="InterPro" id="IPR011993">
    <property type="entry name" value="PH-like_dom_sf"/>
</dbReference>
<evidence type="ECO:0000256" key="1">
    <source>
        <dbReference type="ARBA" id="ARBA00010220"/>
    </source>
</evidence>
<feature type="compositionally biased region" description="Pro residues" evidence="5">
    <location>
        <begin position="599"/>
        <end position="611"/>
    </location>
</feature>
<evidence type="ECO:0000256" key="2">
    <source>
        <dbReference type="ARBA" id="ARBA00022553"/>
    </source>
</evidence>
<dbReference type="Pfam" id="PF08916">
    <property type="entry name" value="Phe_ZIP"/>
    <property type="match status" value="1"/>
</dbReference>
<dbReference type="InterPro" id="IPR030523">
    <property type="entry name" value="SH2B"/>
</dbReference>
<dbReference type="PANTHER" id="PTHR10872">
    <property type="entry name" value="SH2B ADAPTER PROTEIN"/>
    <property type="match status" value="1"/>
</dbReference>
<feature type="compositionally biased region" description="Basic and acidic residues" evidence="5">
    <location>
        <begin position="155"/>
        <end position="168"/>
    </location>
</feature>
<dbReference type="PROSITE" id="PS50001">
    <property type="entry name" value="SH2"/>
    <property type="match status" value="1"/>
</dbReference>
<evidence type="ECO:0000256" key="3">
    <source>
        <dbReference type="ARBA" id="ARBA00022999"/>
    </source>
</evidence>
<gene>
    <name evidence="8" type="ORF">ABG768_023307</name>
</gene>
<name>A0AAW2AR78_CULAL</name>
<dbReference type="FunFam" id="3.30.505.10:FF:000008">
    <property type="entry name" value="SH2B adapter protein 1 isoform 2"/>
    <property type="match status" value="1"/>
</dbReference>
<feature type="region of interest" description="Disordered" evidence="5">
    <location>
        <begin position="203"/>
        <end position="246"/>
    </location>
</feature>
<dbReference type="InterPro" id="IPR035059">
    <property type="entry name" value="SH2B3_SH2"/>
</dbReference>
<dbReference type="Gene3D" id="2.30.29.30">
    <property type="entry name" value="Pleckstrin-homology domain (PH domain)/Phosphotyrosine-binding domain (PTB)"/>
    <property type="match status" value="1"/>
</dbReference>
<dbReference type="SUPFAM" id="SSF50729">
    <property type="entry name" value="PH domain-like"/>
    <property type="match status" value="1"/>
</dbReference>
<dbReference type="Pfam" id="PF00169">
    <property type="entry name" value="PH"/>
    <property type="match status" value="1"/>
</dbReference>
<evidence type="ECO:0000256" key="4">
    <source>
        <dbReference type="PROSITE-ProRule" id="PRU00191"/>
    </source>
</evidence>
<dbReference type="GO" id="GO:0005068">
    <property type="term" value="F:transmembrane receptor protein tyrosine kinase adaptor activity"/>
    <property type="evidence" value="ECO:0007669"/>
    <property type="project" value="TreeGrafter"/>
</dbReference>
<evidence type="ECO:0000256" key="5">
    <source>
        <dbReference type="SAM" id="MobiDB-lite"/>
    </source>
</evidence>
<organism evidence="8 9">
    <name type="scientific">Culter alburnus</name>
    <name type="common">Topmouth culter</name>
    <dbReference type="NCBI Taxonomy" id="194366"/>
    <lineage>
        <taxon>Eukaryota</taxon>
        <taxon>Metazoa</taxon>
        <taxon>Chordata</taxon>
        <taxon>Craniata</taxon>
        <taxon>Vertebrata</taxon>
        <taxon>Euteleostomi</taxon>
        <taxon>Actinopterygii</taxon>
        <taxon>Neopterygii</taxon>
        <taxon>Teleostei</taxon>
        <taxon>Ostariophysi</taxon>
        <taxon>Cypriniformes</taxon>
        <taxon>Xenocyprididae</taxon>
        <taxon>Xenocypridinae</taxon>
        <taxon>Culter</taxon>
    </lineage>
</organism>
<dbReference type="SUPFAM" id="SSF55550">
    <property type="entry name" value="SH2 domain"/>
    <property type="match status" value="1"/>
</dbReference>